<evidence type="ECO:0000256" key="1">
    <source>
        <dbReference type="ARBA" id="ARBA00022839"/>
    </source>
</evidence>
<dbReference type="Pfam" id="PF00929">
    <property type="entry name" value="RNase_T"/>
    <property type="match status" value="1"/>
</dbReference>
<dbReference type="PROSITE" id="PS50164">
    <property type="entry name" value="GIY_YIG"/>
    <property type="match status" value="1"/>
</dbReference>
<evidence type="ECO:0000313" key="4">
    <source>
        <dbReference type="Proteomes" id="UP000199288"/>
    </source>
</evidence>
<keyword evidence="1" id="KW-0540">Nuclease</keyword>
<dbReference type="InterPro" id="IPR036397">
    <property type="entry name" value="RNaseH_sf"/>
</dbReference>
<dbReference type="SUPFAM" id="SSF82771">
    <property type="entry name" value="GIY-YIG endonuclease"/>
    <property type="match status" value="1"/>
</dbReference>
<dbReference type="InterPro" id="IPR006054">
    <property type="entry name" value="DnaQ"/>
</dbReference>
<evidence type="ECO:0000259" key="2">
    <source>
        <dbReference type="PROSITE" id="PS50164"/>
    </source>
</evidence>
<keyword evidence="4" id="KW-1185">Reference proteome</keyword>
<dbReference type="NCBIfam" id="NF005907">
    <property type="entry name" value="PRK07883.1-5"/>
    <property type="match status" value="1"/>
</dbReference>
<dbReference type="GO" id="GO:0006260">
    <property type="term" value="P:DNA replication"/>
    <property type="evidence" value="ECO:0007669"/>
    <property type="project" value="InterPro"/>
</dbReference>
<dbReference type="SUPFAM" id="SSF53098">
    <property type="entry name" value="Ribonuclease H-like"/>
    <property type="match status" value="1"/>
</dbReference>
<dbReference type="InterPro" id="IPR012337">
    <property type="entry name" value="RNaseH-like_sf"/>
</dbReference>
<feature type="domain" description="GIY-YIG" evidence="2">
    <location>
        <begin position="241"/>
        <end position="319"/>
    </location>
</feature>
<dbReference type="PANTHER" id="PTHR30562:SF1">
    <property type="entry name" value="UVRABC SYSTEM PROTEIN C"/>
    <property type="match status" value="1"/>
</dbReference>
<keyword evidence="1" id="KW-0269">Exonuclease</keyword>
<dbReference type="GO" id="GO:0003677">
    <property type="term" value="F:DNA binding"/>
    <property type="evidence" value="ECO:0007669"/>
    <property type="project" value="InterPro"/>
</dbReference>
<dbReference type="FunFam" id="3.30.420.10:FF:000045">
    <property type="entry name" value="3'-5' exonuclease DinG"/>
    <property type="match status" value="1"/>
</dbReference>
<dbReference type="NCBIfam" id="NF005905">
    <property type="entry name" value="PRK07883.1-3"/>
    <property type="match status" value="1"/>
</dbReference>
<organism evidence="3 4">
    <name type="scientific">Bowdeniella nasicola</name>
    <dbReference type="NCBI Taxonomy" id="208480"/>
    <lineage>
        <taxon>Bacteria</taxon>
        <taxon>Bacillati</taxon>
        <taxon>Actinomycetota</taxon>
        <taxon>Actinomycetes</taxon>
        <taxon>Actinomycetales</taxon>
        <taxon>Actinomycetaceae</taxon>
        <taxon>Bowdeniella</taxon>
    </lineage>
</organism>
<sequence length="612" mass="65513">MLPAHPAVPGRRIVLDSGGSEAVQLSFDDLGTPLSEVTFVVVDLETTGARSSGSAITEIGAVKVRGGQELGHFQTLVRPDEPIPPNIVSLTGITNAMVASAPSIEACFAAFMEFAGFDRGHVLVAHNAGFDVSFLKAAASQLDYRWPRPMVVDTLWLARRVVTKTEARNHKLATLAALFGARTSPTHRALDDARATVDVLHSLLERVGPLGITHAEDLASITAPVPQRRRRKTHLADDLPTTPGVYRFEGPGGEVLYVGTATNIRRRVRSYFTSAETRKRIGEMVDLATRVRAEPCSGVLESRVRELRLIAAHDPPYNVRSKRPAAARFVVLTSEAYPRALITAKVPVDATEVWGPFPSTAMARKAVEALQRATSLRSCTPRLPTAPAANAHACLAKELGTCAAPCVDPAAAASYLESVELARTCLAGDLRGLRAASLARIEALVAAERFEEAAVERDRYAAARYGARRFDSLRPFLLCPELVAARPAGGGRWELMIARYGRLAGTVMLPRGAAVAPYLSATRAMADDVAPPTYLAERASIEETALLADFCASDGARLGEFPLTAVPLAYPLTSALRPDVALSSLPGDVDGAARALDEEEWELSAPSAKEQP</sequence>
<dbReference type="Gene3D" id="3.30.420.10">
    <property type="entry name" value="Ribonuclease H-like superfamily/Ribonuclease H"/>
    <property type="match status" value="1"/>
</dbReference>
<dbReference type="GO" id="GO:0003887">
    <property type="term" value="F:DNA-directed DNA polymerase activity"/>
    <property type="evidence" value="ECO:0007669"/>
    <property type="project" value="InterPro"/>
</dbReference>
<dbReference type="SMART" id="SM00465">
    <property type="entry name" value="GIYc"/>
    <property type="match status" value="1"/>
</dbReference>
<dbReference type="GO" id="GO:0006289">
    <property type="term" value="P:nucleotide-excision repair"/>
    <property type="evidence" value="ECO:0007669"/>
    <property type="project" value="InterPro"/>
</dbReference>
<dbReference type="InterPro" id="IPR000305">
    <property type="entry name" value="GIY-YIG_endonuc"/>
</dbReference>
<name>A0A1H3WCB6_9ACTO</name>
<dbReference type="EMBL" id="FNQV01000002">
    <property type="protein sequence ID" value="SDZ84600.1"/>
    <property type="molecule type" value="Genomic_DNA"/>
</dbReference>
<dbReference type="Proteomes" id="UP000199288">
    <property type="component" value="Unassembled WGS sequence"/>
</dbReference>
<keyword evidence="1" id="KW-0378">Hydrolase</keyword>
<dbReference type="InterPro" id="IPR013520">
    <property type="entry name" value="Ribonucl_H"/>
</dbReference>
<dbReference type="OrthoDB" id="9803913at2"/>
<dbReference type="AlphaFoldDB" id="A0A1H3WCB6"/>
<dbReference type="CDD" id="cd10434">
    <property type="entry name" value="GIY-YIG_UvrC_Cho"/>
    <property type="match status" value="1"/>
</dbReference>
<gene>
    <name evidence="3" type="ORF">SAMN02910418_00377</name>
</gene>
<proteinExistence type="predicted"/>
<dbReference type="CDD" id="cd06127">
    <property type="entry name" value="DEDDh"/>
    <property type="match status" value="1"/>
</dbReference>
<dbReference type="SMART" id="SM00479">
    <property type="entry name" value="EXOIII"/>
    <property type="match status" value="1"/>
</dbReference>
<dbReference type="InterPro" id="IPR047296">
    <property type="entry name" value="GIY-YIG_UvrC_Cho"/>
</dbReference>
<dbReference type="InterPro" id="IPR050066">
    <property type="entry name" value="UvrABC_protein_C"/>
</dbReference>
<dbReference type="InterPro" id="IPR035901">
    <property type="entry name" value="GIY-YIG_endonuc_sf"/>
</dbReference>
<dbReference type="GO" id="GO:0009380">
    <property type="term" value="C:excinuclease repair complex"/>
    <property type="evidence" value="ECO:0007669"/>
    <property type="project" value="TreeGrafter"/>
</dbReference>
<dbReference type="NCBIfam" id="TIGR00573">
    <property type="entry name" value="dnaq"/>
    <property type="match status" value="1"/>
</dbReference>
<evidence type="ECO:0000313" key="3">
    <source>
        <dbReference type="EMBL" id="SDZ84600.1"/>
    </source>
</evidence>
<reference evidence="4" key="1">
    <citation type="submission" date="2016-10" db="EMBL/GenBank/DDBJ databases">
        <authorList>
            <person name="Varghese N."/>
            <person name="Submissions S."/>
        </authorList>
    </citation>
    <scope>NUCLEOTIDE SEQUENCE [LARGE SCALE GENOMIC DNA]</scope>
    <source>
        <strain evidence="4">KPR-1</strain>
    </source>
</reference>
<dbReference type="PANTHER" id="PTHR30562">
    <property type="entry name" value="UVRC/OXIDOREDUCTASE"/>
    <property type="match status" value="1"/>
</dbReference>
<dbReference type="GO" id="GO:0004527">
    <property type="term" value="F:exonuclease activity"/>
    <property type="evidence" value="ECO:0007669"/>
    <property type="project" value="UniProtKB-KW"/>
</dbReference>
<protein>
    <submittedName>
        <fullName evidence="3">DNA polymerase-3 subunit epsilon</fullName>
    </submittedName>
</protein>
<dbReference type="RefSeq" id="WP_092561429.1">
    <property type="nucleotide sequence ID" value="NZ_FNQV01000002.1"/>
</dbReference>
<dbReference type="Gene3D" id="3.40.1440.10">
    <property type="entry name" value="GIY-YIG endonuclease"/>
    <property type="match status" value="1"/>
</dbReference>
<accession>A0A1H3WCB6</accession>